<dbReference type="Proteomes" id="UP000029867">
    <property type="component" value="Unassembled WGS sequence"/>
</dbReference>
<feature type="region of interest" description="Disordered" evidence="1">
    <location>
        <begin position="1"/>
        <end position="20"/>
    </location>
</feature>
<protein>
    <submittedName>
        <fullName evidence="2">Uncharacterized protein</fullName>
    </submittedName>
</protein>
<evidence type="ECO:0000256" key="1">
    <source>
        <dbReference type="SAM" id="MobiDB-lite"/>
    </source>
</evidence>
<evidence type="ECO:0000313" key="3">
    <source>
        <dbReference type="Proteomes" id="UP000029867"/>
    </source>
</evidence>
<sequence length="52" mass="5801">MERTKREGNETKRNPDGTNVALKVTNREDDLLKANKEALVSGENTLTEILST</sequence>
<organism evidence="2 3">
    <name type="scientific">Pichia kudriavzevii</name>
    <name type="common">Yeast</name>
    <name type="synonym">Issatchenkia orientalis</name>
    <dbReference type="NCBI Taxonomy" id="4909"/>
    <lineage>
        <taxon>Eukaryota</taxon>
        <taxon>Fungi</taxon>
        <taxon>Dikarya</taxon>
        <taxon>Ascomycota</taxon>
        <taxon>Saccharomycotina</taxon>
        <taxon>Pichiomycetes</taxon>
        <taxon>Pichiales</taxon>
        <taxon>Pichiaceae</taxon>
        <taxon>Pichia</taxon>
    </lineage>
</organism>
<comment type="caution">
    <text evidence="2">The sequence shown here is derived from an EMBL/GenBank/DDBJ whole genome shotgun (WGS) entry which is preliminary data.</text>
</comment>
<dbReference type="AlphaFoldDB" id="A0A099NQV0"/>
<reference evidence="3" key="1">
    <citation type="journal article" date="2014" name="Microb. Cell Fact.">
        <title>Exploiting Issatchenkia orientalis SD108 for succinic acid production.</title>
        <authorList>
            <person name="Xiao H."/>
            <person name="Shao Z."/>
            <person name="Jiang Y."/>
            <person name="Dole S."/>
            <person name="Zhao H."/>
        </authorList>
    </citation>
    <scope>NUCLEOTIDE SEQUENCE [LARGE SCALE GENOMIC DNA]</scope>
    <source>
        <strain evidence="3">SD108</strain>
    </source>
</reference>
<proteinExistence type="predicted"/>
<evidence type="ECO:0000313" key="2">
    <source>
        <dbReference type="EMBL" id="KGK34414.1"/>
    </source>
</evidence>
<name>A0A099NQV0_PICKU</name>
<gene>
    <name evidence="2" type="ORF">JL09_g6439</name>
</gene>
<feature type="compositionally biased region" description="Basic and acidic residues" evidence="1">
    <location>
        <begin position="1"/>
        <end position="15"/>
    </location>
</feature>
<dbReference type="EMBL" id="JQFK01001668">
    <property type="protein sequence ID" value="KGK34414.1"/>
    <property type="molecule type" value="Genomic_DNA"/>
</dbReference>
<accession>A0A099NQV0</accession>
<dbReference type="HOGENOM" id="CLU_3087545_0_0_1"/>